<dbReference type="PRINTS" id="PR00162">
    <property type="entry name" value="RIESKE"/>
</dbReference>
<feature type="domain" description="Rieske" evidence="11">
    <location>
        <begin position="42"/>
        <end position="135"/>
    </location>
</feature>
<evidence type="ECO:0000256" key="10">
    <source>
        <dbReference type="SAM" id="SignalP"/>
    </source>
</evidence>
<proteinExistence type="predicted"/>
<dbReference type="Proteomes" id="UP000276055">
    <property type="component" value="Unassembled WGS sequence"/>
</dbReference>
<evidence type="ECO:0000256" key="9">
    <source>
        <dbReference type="ARBA" id="ARBA00034078"/>
    </source>
</evidence>
<dbReference type="InterPro" id="IPR017941">
    <property type="entry name" value="Rieske_2Fe-2S"/>
</dbReference>
<comment type="cofactor">
    <cofactor evidence="9">
        <name>[2Fe-2S] cluster</name>
        <dbReference type="ChEBI" id="CHEBI:190135"/>
    </cofactor>
</comment>
<comment type="caution">
    <text evidence="12">The sequence shown here is derived from an EMBL/GenBank/DDBJ whole genome shotgun (WGS) entry which is preliminary data.</text>
</comment>
<feature type="signal peptide" evidence="10">
    <location>
        <begin position="1"/>
        <end position="19"/>
    </location>
</feature>
<protein>
    <recommendedName>
        <fullName evidence="2">Cytochrome bc1 complex Rieske iron-sulfur subunit</fullName>
    </recommendedName>
    <alternativeName>
        <fullName evidence="8">Cytochrome bc1 reductase complex subunit QcrA</fullName>
    </alternativeName>
</protein>
<dbReference type="InterPro" id="IPR014349">
    <property type="entry name" value="Rieske_Fe-S_prot"/>
</dbReference>
<dbReference type="GO" id="GO:0051537">
    <property type="term" value="F:2 iron, 2 sulfur cluster binding"/>
    <property type="evidence" value="ECO:0007669"/>
    <property type="project" value="UniProtKB-KW"/>
</dbReference>
<evidence type="ECO:0000256" key="2">
    <source>
        <dbReference type="ARBA" id="ARBA00015816"/>
    </source>
</evidence>
<keyword evidence="3" id="KW-0001">2Fe-2S</keyword>
<dbReference type="Gene3D" id="2.102.10.10">
    <property type="entry name" value="Rieske [2Fe-2S] iron-sulphur domain"/>
    <property type="match status" value="1"/>
</dbReference>
<reference evidence="12 13" key="1">
    <citation type="submission" date="2018-10" db="EMBL/GenBank/DDBJ databases">
        <title>Genomic Encyclopedia of Type Strains, Phase IV (KMG-IV): sequencing the most valuable type-strain genomes for metagenomic binning, comparative biology and taxonomic classification.</title>
        <authorList>
            <person name="Goeker M."/>
        </authorList>
    </citation>
    <scope>NUCLEOTIDE SEQUENCE [LARGE SCALE GENOMIC DNA]</scope>
    <source>
        <strain evidence="12 13">DSM 25586</strain>
    </source>
</reference>
<dbReference type="InterPro" id="IPR005805">
    <property type="entry name" value="Rieske_Fe-S_prot_C"/>
</dbReference>
<feature type="chain" id="PRO_5038335137" description="Cytochrome bc1 complex Rieske iron-sulfur subunit" evidence="10">
    <location>
        <begin position="20"/>
        <end position="137"/>
    </location>
</feature>
<keyword evidence="5" id="KW-0408">Iron</keyword>
<evidence type="ECO:0000256" key="1">
    <source>
        <dbReference type="ARBA" id="ARBA00002494"/>
    </source>
</evidence>
<keyword evidence="10" id="KW-0732">Signal</keyword>
<gene>
    <name evidence="12" type="ORF">C8D78_1750</name>
</gene>
<keyword evidence="7" id="KW-1015">Disulfide bond</keyword>
<evidence type="ECO:0000256" key="7">
    <source>
        <dbReference type="ARBA" id="ARBA00023157"/>
    </source>
</evidence>
<evidence type="ECO:0000256" key="6">
    <source>
        <dbReference type="ARBA" id="ARBA00023014"/>
    </source>
</evidence>
<dbReference type="CDD" id="cd03467">
    <property type="entry name" value="Rieske"/>
    <property type="match status" value="1"/>
</dbReference>
<evidence type="ECO:0000259" key="11">
    <source>
        <dbReference type="PROSITE" id="PS51296"/>
    </source>
</evidence>
<dbReference type="SUPFAM" id="SSF50022">
    <property type="entry name" value="ISP domain"/>
    <property type="match status" value="1"/>
</dbReference>
<dbReference type="AlphaFoldDB" id="A0A495ESH5"/>
<dbReference type="Pfam" id="PF00355">
    <property type="entry name" value="Rieske"/>
    <property type="match status" value="1"/>
</dbReference>
<name>A0A495ESH5_9MICC</name>
<dbReference type="GO" id="GO:0016705">
    <property type="term" value="F:oxidoreductase activity, acting on paired donors, with incorporation or reduction of molecular oxygen"/>
    <property type="evidence" value="ECO:0007669"/>
    <property type="project" value="UniProtKB-ARBA"/>
</dbReference>
<keyword evidence="6" id="KW-0411">Iron-sulfur</keyword>
<evidence type="ECO:0000256" key="8">
    <source>
        <dbReference type="ARBA" id="ARBA00029586"/>
    </source>
</evidence>
<dbReference type="PROSITE" id="PS51296">
    <property type="entry name" value="RIESKE"/>
    <property type="match status" value="1"/>
</dbReference>
<keyword evidence="4" id="KW-0479">Metal-binding</keyword>
<dbReference type="GO" id="GO:0016020">
    <property type="term" value="C:membrane"/>
    <property type="evidence" value="ECO:0007669"/>
    <property type="project" value="InterPro"/>
</dbReference>
<accession>A0A495ESH5</accession>
<evidence type="ECO:0000256" key="5">
    <source>
        <dbReference type="ARBA" id="ARBA00023004"/>
    </source>
</evidence>
<dbReference type="GO" id="GO:0004497">
    <property type="term" value="F:monooxygenase activity"/>
    <property type="evidence" value="ECO:0007669"/>
    <property type="project" value="UniProtKB-ARBA"/>
</dbReference>
<sequence length="137" mass="13109">MLLGAAAAAGGAIALSACAASPSDTSTAPAAAGASAPAGTPVRIGKLSEVKVGDTATGNANGKTVVIFRPSDKKVLAYDATCTHAGCPVAPAGQGFTCPCHGSTFKGSDGSVITGPARSPLAPLTAAIDGEWITVTA</sequence>
<evidence type="ECO:0000256" key="3">
    <source>
        <dbReference type="ARBA" id="ARBA00022714"/>
    </source>
</evidence>
<organism evidence="12 13">
    <name type="scientific">Arthrobacter oryzae</name>
    <dbReference type="NCBI Taxonomy" id="409290"/>
    <lineage>
        <taxon>Bacteria</taxon>
        <taxon>Bacillati</taxon>
        <taxon>Actinomycetota</taxon>
        <taxon>Actinomycetes</taxon>
        <taxon>Micrococcales</taxon>
        <taxon>Micrococcaceae</taxon>
        <taxon>Arthrobacter</taxon>
    </lineage>
</organism>
<dbReference type="GO" id="GO:0046872">
    <property type="term" value="F:metal ion binding"/>
    <property type="evidence" value="ECO:0007669"/>
    <property type="project" value="UniProtKB-KW"/>
</dbReference>
<dbReference type="PANTHER" id="PTHR10134">
    <property type="entry name" value="CYTOCHROME B-C1 COMPLEX SUBUNIT RIESKE, MITOCHONDRIAL"/>
    <property type="match status" value="1"/>
</dbReference>
<evidence type="ECO:0000256" key="4">
    <source>
        <dbReference type="ARBA" id="ARBA00022723"/>
    </source>
</evidence>
<dbReference type="InterPro" id="IPR036922">
    <property type="entry name" value="Rieske_2Fe-2S_sf"/>
</dbReference>
<evidence type="ECO:0000313" key="13">
    <source>
        <dbReference type="Proteomes" id="UP000276055"/>
    </source>
</evidence>
<comment type="function">
    <text evidence="1">Iron-sulfur subunit of the cytochrome bc1 complex, an essential component of the respiratory electron transport chain required for ATP synthesis. The bc1 complex catalyzes the oxidation of menaquinol and the reduction of cytochrome c in the respiratory chain. The bc1 complex operates through a Q-cycle mechanism that couples electron transfer to generation of the proton gradient that drives ATP synthesis.</text>
</comment>
<dbReference type="EMBL" id="RBIR01000003">
    <property type="protein sequence ID" value="RKR19938.1"/>
    <property type="molecule type" value="Genomic_DNA"/>
</dbReference>
<evidence type="ECO:0000313" key="12">
    <source>
        <dbReference type="EMBL" id="RKR19938.1"/>
    </source>
</evidence>